<dbReference type="Proteomes" id="UP000822476">
    <property type="component" value="Unassembled WGS sequence"/>
</dbReference>
<dbReference type="FunFam" id="2.130.10.10:FF:000463">
    <property type="entry name" value="intraflagellar transport protein 80 homolog"/>
    <property type="match status" value="1"/>
</dbReference>
<feature type="compositionally biased region" description="Basic and acidic residues" evidence="5">
    <location>
        <begin position="714"/>
        <end position="726"/>
    </location>
</feature>
<dbReference type="InterPro" id="IPR036322">
    <property type="entry name" value="WD40_repeat_dom_sf"/>
</dbReference>
<dbReference type="InterPro" id="IPR056456">
    <property type="entry name" value="Beta-prop_IFT80_2nd"/>
</dbReference>
<feature type="repeat" description="WD" evidence="4">
    <location>
        <begin position="61"/>
        <end position="93"/>
    </location>
</feature>
<dbReference type="Pfam" id="PF00400">
    <property type="entry name" value="WD40"/>
    <property type="match status" value="3"/>
</dbReference>
<evidence type="ECO:0000256" key="1">
    <source>
        <dbReference type="ARBA" id="ARBA00004138"/>
    </source>
</evidence>
<keyword evidence="3" id="KW-0966">Cell projection</keyword>
<dbReference type="InterPro" id="IPR015943">
    <property type="entry name" value="WD40/YVTN_repeat-like_dom_sf"/>
</dbReference>
<keyword evidence="4" id="KW-0853">WD repeat</keyword>
<dbReference type="PROSITE" id="PS50082">
    <property type="entry name" value="WD_REPEATS_2"/>
    <property type="match status" value="2"/>
</dbReference>
<dbReference type="SUPFAM" id="SSF50978">
    <property type="entry name" value="WD40 repeat-like"/>
    <property type="match status" value="2"/>
</dbReference>
<dbReference type="Pfam" id="PF23335">
    <property type="entry name" value="Beta-prop_IFT80_2nd"/>
    <property type="match status" value="1"/>
</dbReference>
<comment type="caution">
    <text evidence="8">The sequence shown here is derived from an EMBL/GenBank/DDBJ whole genome shotgun (WGS) entry which is preliminary data.</text>
</comment>
<dbReference type="GO" id="GO:0030992">
    <property type="term" value="C:intraciliary transport particle B"/>
    <property type="evidence" value="ECO:0007669"/>
    <property type="project" value="TreeGrafter"/>
</dbReference>
<evidence type="ECO:0000256" key="2">
    <source>
        <dbReference type="ARBA" id="ARBA00023069"/>
    </source>
</evidence>
<dbReference type="PANTHER" id="PTHR24098:SF0">
    <property type="entry name" value="OUTER SEGMENT 5"/>
    <property type="match status" value="1"/>
</dbReference>
<dbReference type="PANTHER" id="PTHR24098">
    <property type="entry name" value="OUTER SEGMENT 5"/>
    <property type="match status" value="1"/>
</dbReference>
<dbReference type="GO" id="GO:0060271">
    <property type="term" value="P:cilium assembly"/>
    <property type="evidence" value="ECO:0007669"/>
    <property type="project" value="TreeGrafter"/>
</dbReference>
<evidence type="ECO:0000256" key="3">
    <source>
        <dbReference type="ARBA" id="ARBA00023273"/>
    </source>
</evidence>
<feature type="domain" description="IFT80 second beta-propeller" evidence="6">
    <location>
        <begin position="259"/>
        <end position="548"/>
    </location>
</feature>
<sequence>MQTSKVVSLPATVFPTDMDCCPRQHRKSGSKSSQRVETFLLGATDGRFYILSKTGKTDKGVEAHQGAVLSVKWNQDGTSFATSGEDGKIKVWSQSGMLRSTLAQHGMPIYSLAWGSNTSQIVFTLGKQLVMQSLQANAKPTAWKAHEGLILKVDWSHVTDRIISGAEDCKYKVWDTFGRLLYVSAAYDYPITSLAWSPDGKLFAVGSFNMLRLCDKSGWSYSVEKTKTGSLLNLRWSADSTQVAAVGGNGSVVVGQVIDRWMEWNGFEAAIVDERTIEVHNVRNGANERLDYRDRIPTASLKYNYLIVTTTSQCYIYSTSNFNTPIITDLRESNVTLIAQCQKYFVLVDGANIYVYTYDARLVCSPKQPNLRTDMLQADGLALCNDTLAVKNRMDERSIYLFETETGKPIGDGKPIIHTTEVLQIGLDQCGPPLDRRMALLDRNKDLYLMSVRVFGTSRKLVKLSTMATSMVWSETSNLLAAVANENLTIWFYPNIAFIDNDLLVMTTQEHENQEEFGKQPELLSFHRDRVTIRRSNGSVVSFGVSPYIDKLHQLILTNKWQEALGLCRNAKDKHLWACLAGFATYAKDLDIAEVAFAEIEEVDKVEYLRYIKKLPTKELRAAEMLLFSGEYQDAEGILLQAGLYFRAIMLHLHCYNWDRALELATKYNVALDIVASVRHFYLQQSNRAETLPKYLALPKQSILNSKSLKDRIENEYQREREKKDNPPIQDKSSTPRANQPLST</sequence>
<dbReference type="GO" id="GO:0005929">
    <property type="term" value="C:cilium"/>
    <property type="evidence" value="ECO:0007669"/>
    <property type="project" value="UniProtKB-SubCell"/>
</dbReference>
<feature type="repeat" description="WD" evidence="4">
    <location>
        <begin position="143"/>
        <end position="175"/>
    </location>
</feature>
<dbReference type="FunFam" id="1.25.40.470:FF:000007">
    <property type="entry name" value="Intraflagellar transport 80 homolog (Chlamydomonas)"/>
    <property type="match status" value="1"/>
</dbReference>
<reference evidence="8" key="1">
    <citation type="submission" date="2019-07" db="EMBL/GenBank/DDBJ databases">
        <title>Annotation for the trematode Paragonimus miyazaki's.</title>
        <authorList>
            <person name="Choi Y.-J."/>
        </authorList>
    </citation>
    <scope>NUCLEOTIDE SEQUENCE</scope>
    <source>
        <strain evidence="8">Japan</strain>
    </source>
</reference>
<comment type="subcellular location">
    <subcellularLocation>
        <location evidence="1">Cell projection</location>
        <location evidence="1">Cilium</location>
    </subcellularLocation>
</comment>
<dbReference type="Gene3D" id="1.25.40.470">
    <property type="match status" value="1"/>
</dbReference>
<evidence type="ECO:0008006" key="10">
    <source>
        <dbReference type="Google" id="ProtNLM"/>
    </source>
</evidence>
<dbReference type="Pfam" id="PF23387">
    <property type="entry name" value="TPR_IFT80_172"/>
    <property type="match status" value="1"/>
</dbReference>
<dbReference type="InterPro" id="IPR056157">
    <property type="entry name" value="TPR_IFT80_172_dom"/>
</dbReference>
<keyword evidence="9" id="KW-1185">Reference proteome</keyword>
<feature type="region of interest" description="Disordered" evidence="5">
    <location>
        <begin position="714"/>
        <end position="744"/>
    </location>
</feature>
<keyword evidence="2" id="KW-0969">Cilium</keyword>
<protein>
    <recommendedName>
        <fullName evidence="10">Intraflagellar transport protein 80 homolog</fullName>
    </recommendedName>
</protein>
<evidence type="ECO:0000256" key="4">
    <source>
        <dbReference type="PROSITE-ProRule" id="PRU00221"/>
    </source>
</evidence>
<gene>
    <name evidence="8" type="ORF">EG68_01762</name>
</gene>
<evidence type="ECO:0000256" key="5">
    <source>
        <dbReference type="SAM" id="MobiDB-lite"/>
    </source>
</evidence>
<evidence type="ECO:0000259" key="6">
    <source>
        <dbReference type="Pfam" id="PF23335"/>
    </source>
</evidence>
<evidence type="ECO:0000313" key="9">
    <source>
        <dbReference type="Proteomes" id="UP000822476"/>
    </source>
</evidence>
<dbReference type="Gene3D" id="2.130.10.10">
    <property type="entry name" value="YVTN repeat-like/Quinoprotein amine dehydrogenase"/>
    <property type="match status" value="1"/>
</dbReference>
<dbReference type="EMBL" id="JTDE01000713">
    <property type="protein sequence ID" value="KAF7260529.1"/>
    <property type="molecule type" value="Genomic_DNA"/>
</dbReference>
<dbReference type="InterPro" id="IPR001680">
    <property type="entry name" value="WD40_rpt"/>
</dbReference>
<proteinExistence type="predicted"/>
<dbReference type="PROSITE" id="PS50294">
    <property type="entry name" value="WD_REPEATS_REGION"/>
    <property type="match status" value="1"/>
</dbReference>
<accession>A0A8S9YZF9</accession>
<organism evidence="8 9">
    <name type="scientific">Paragonimus skrjabini miyazakii</name>
    <dbReference type="NCBI Taxonomy" id="59628"/>
    <lineage>
        <taxon>Eukaryota</taxon>
        <taxon>Metazoa</taxon>
        <taxon>Spiralia</taxon>
        <taxon>Lophotrochozoa</taxon>
        <taxon>Platyhelminthes</taxon>
        <taxon>Trematoda</taxon>
        <taxon>Digenea</taxon>
        <taxon>Plagiorchiida</taxon>
        <taxon>Troglotremata</taxon>
        <taxon>Troglotrematidae</taxon>
        <taxon>Paragonimus</taxon>
    </lineage>
</organism>
<evidence type="ECO:0000259" key="7">
    <source>
        <dbReference type="Pfam" id="PF23387"/>
    </source>
</evidence>
<dbReference type="OrthoDB" id="408728at2759"/>
<dbReference type="AlphaFoldDB" id="A0A8S9YZF9"/>
<name>A0A8S9YZF9_9TREM</name>
<feature type="compositionally biased region" description="Polar residues" evidence="5">
    <location>
        <begin position="731"/>
        <end position="744"/>
    </location>
</feature>
<evidence type="ECO:0000313" key="8">
    <source>
        <dbReference type="EMBL" id="KAF7260529.1"/>
    </source>
</evidence>
<dbReference type="SMART" id="SM00320">
    <property type="entry name" value="WD40"/>
    <property type="match status" value="5"/>
</dbReference>
<feature type="domain" description="IFT80/172/WDR35 TPR" evidence="7">
    <location>
        <begin position="576"/>
        <end position="722"/>
    </location>
</feature>